<accession>A0A6C0HYI7</accession>
<sequence length="414" mass="48330">MPFYYLNSIPGFTELVNGNDNINVLKLSKTNKNNQSYKIIKYDKNFLSTDLISSYGVLRSVILNSLNSIVSFAPPKSISSDLFMTKYPELGQDIVAEEFVEGTMVNVFWDKSIQLSGAWEIATRNSVGGEVSFYKTAESKTFRSMFLEAANVCNLNLNTLDPRFCYSFVLQHPDNRIVTPFSKPSLYLVEVYEIYYAEPGFHSIYSINIDDVKQMWNFTQTSVKFPQVYDLSNGYAELKSKYASMNTPYDVLGVMLKNKMTMERTKFRNPVYEQVRRLRGNQPKLMYQYLCLRQQGKVRDYLNFYPENKKEFSFFRDNLHTFTTALFQNYLSCYVHKDVPLKEFPDQYRTHMYHLHQIYINQLRSKGLCVTNNEVIDYVNKMHPSLQMYSLNYSMRKRFKAQAEADVVVPISVS</sequence>
<dbReference type="EMBL" id="MN740037">
    <property type="protein sequence ID" value="QHT85195.1"/>
    <property type="molecule type" value="Genomic_DNA"/>
</dbReference>
<organism evidence="1">
    <name type="scientific">viral metagenome</name>
    <dbReference type="NCBI Taxonomy" id="1070528"/>
    <lineage>
        <taxon>unclassified sequences</taxon>
        <taxon>metagenomes</taxon>
        <taxon>organismal metagenomes</taxon>
    </lineage>
</organism>
<dbReference type="AlphaFoldDB" id="A0A6C0HYI7"/>
<evidence type="ECO:0008006" key="2">
    <source>
        <dbReference type="Google" id="ProtNLM"/>
    </source>
</evidence>
<evidence type="ECO:0000313" key="1">
    <source>
        <dbReference type="EMBL" id="QHT85195.1"/>
    </source>
</evidence>
<reference evidence="1" key="1">
    <citation type="journal article" date="2020" name="Nature">
        <title>Giant virus diversity and host interactions through global metagenomics.</title>
        <authorList>
            <person name="Schulz F."/>
            <person name="Roux S."/>
            <person name="Paez-Espino D."/>
            <person name="Jungbluth S."/>
            <person name="Walsh D.A."/>
            <person name="Denef V.J."/>
            <person name="McMahon K.D."/>
            <person name="Konstantinidis K.T."/>
            <person name="Eloe-Fadrosh E.A."/>
            <person name="Kyrpides N.C."/>
            <person name="Woyke T."/>
        </authorList>
    </citation>
    <scope>NUCLEOTIDE SEQUENCE</scope>
    <source>
        <strain evidence="1">GVMAG-M-3300023184-178</strain>
    </source>
</reference>
<name>A0A6C0HYI7_9ZZZZ</name>
<proteinExistence type="predicted"/>
<protein>
    <recommendedName>
        <fullName evidence="2">T4 RNA ligase 1-like N-terminal domain-containing protein</fullName>
    </recommendedName>
</protein>